<dbReference type="Pfam" id="PF13751">
    <property type="entry name" value="DDE_Tnp_1_6"/>
    <property type="match status" value="1"/>
</dbReference>
<name>A0ABS8YJB0_9BACL</name>
<dbReference type="EMBL" id="JAJNBZ010000023">
    <property type="protein sequence ID" value="MCE5171988.1"/>
    <property type="molecule type" value="Genomic_DNA"/>
</dbReference>
<evidence type="ECO:0000313" key="2">
    <source>
        <dbReference type="EMBL" id="MCE5171988.1"/>
    </source>
</evidence>
<proteinExistence type="predicted"/>
<protein>
    <submittedName>
        <fullName evidence="2">Transposase</fullName>
    </submittedName>
</protein>
<dbReference type="PANTHER" id="PTHR33408:SF2">
    <property type="entry name" value="TRANSPOSASE DDE DOMAIN-CONTAINING PROTEIN"/>
    <property type="match status" value="1"/>
</dbReference>
<feature type="non-terminal residue" evidence="2">
    <location>
        <position position="1"/>
    </location>
</feature>
<evidence type="ECO:0000259" key="1">
    <source>
        <dbReference type="Pfam" id="PF13751"/>
    </source>
</evidence>
<comment type="caution">
    <text evidence="2">The sequence shown here is derived from an EMBL/GenBank/DDBJ whole genome shotgun (WGS) entry which is preliminary data.</text>
</comment>
<feature type="domain" description="Transposase DDE" evidence="1">
    <location>
        <begin position="7"/>
        <end position="108"/>
    </location>
</feature>
<evidence type="ECO:0000313" key="3">
    <source>
        <dbReference type="Proteomes" id="UP001199916"/>
    </source>
</evidence>
<gene>
    <name evidence="2" type="ORF">LQV63_22150</name>
</gene>
<dbReference type="PANTHER" id="PTHR33408">
    <property type="entry name" value="TRANSPOSASE"/>
    <property type="match status" value="1"/>
</dbReference>
<dbReference type="Proteomes" id="UP001199916">
    <property type="component" value="Unassembled WGS sequence"/>
</dbReference>
<dbReference type="RefSeq" id="WP_233698304.1">
    <property type="nucleotide sequence ID" value="NZ_JAJNBZ010000023.1"/>
</dbReference>
<accession>A0ABS8YJB0</accession>
<reference evidence="2 3" key="1">
    <citation type="submission" date="2021-11" db="EMBL/GenBank/DDBJ databases">
        <title>Draft genome sequence of Paenibacillus profundus YoMME, a new Gram-positive bacteria with exoelectrogenic properties.</title>
        <authorList>
            <person name="Hubenova Y."/>
            <person name="Hubenova E."/>
            <person name="Manasiev Y."/>
            <person name="Peykov S."/>
            <person name="Mitov M."/>
        </authorList>
    </citation>
    <scope>NUCLEOTIDE SEQUENCE [LARGE SCALE GENOMIC DNA]</scope>
    <source>
        <strain evidence="2 3">YoMME</strain>
    </source>
</reference>
<sequence>KGRGKNQVDTYYFDVEKCRRCPLREGCYKEGAKSKTYSVSIKSHEHLAQAEFQESEAFKTKAKERYKIEAKNSELKHRHGYDVASSSGLVGMEIQGAMAIFAVNVKRILKLMG</sequence>
<keyword evidence="3" id="KW-1185">Reference proteome</keyword>
<organism evidence="2 3">
    <name type="scientific">Paenibacillus profundus</name>
    <dbReference type="NCBI Taxonomy" id="1173085"/>
    <lineage>
        <taxon>Bacteria</taxon>
        <taxon>Bacillati</taxon>
        <taxon>Bacillota</taxon>
        <taxon>Bacilli</taxon>
        <taxon>Bacillales</taxon>
        <taxon>Paenibacillaceae</taxon>
        <taxon>Paenibacillus</taxon>
    </lineage>
</organism>
<dbReference type="InterPro" id="IPR025668">
    <property type="entry name" value="Tnp_DDE_dom"/>
</dbReference>